<protein>
    <submittedName>
        <fullName evidence="1">Uncharacterized protein</fullName>
    </submittedName>
</protein>
<reference evidence="1 2" key="1">
    <citation type="journal article" date="2019" name="Commun. Biol.">
        <title>The bagworm genome reveals a unique fibroin gene that provides high tensile strength.</title>
        <authorList>
            <person name="Kono N."/>
            <person name="Nakamura H."/>
            <person name="Ohtoshi R."/>
            <person name="Tomita M."/>
            <person name="Numata K."/>
            <person name="Arakawa K."/>
        </authorList>
    </citation>
    <scope>NUCLEOTIDE SEQUENCE [LARGE SCALE GENOMIC DNA]</scope>
</reference>
<dbReference type="EMBL" id="BGZK01000391">
    <property type="protein sequence ID" value="GBP41003.1"/>
    <property type="molecule type" value="Genomic_DNA"/>
</dbReference>
<evidence type="ECO:0000313" key="2">
    <source>
        <dbReference type="Proteomes" id="UP000299102"/>
    </source>
</evidence>
<dbReference type="AlphaFoldDB" id="A0A4C1VQQ5"/>
<keyword evidence="2" id="KW-1185">Reference proteome</keyword>
<accession>A0A4C1VQQ5</accession>
<proteinExistence type="predicted"/>
<name>A0A4C1VQQ5_EUMVA</name>
<comment type="caution">
    <text evidence="1">The sequence shown here is derived from an EMBL/GenBank/DDBJ whole genome shotgun (WGS) entry which is preliminary data.</text>
</comment>
<organism evidence="1 2">
    <name type="scientific">Eumeta variegata</name>
    <name type="common">Bagworm moth</name>
    <name type="synonym">Eumeta japonica</name>
    <dbReference type="NCBI Taxonomy" id="151549"/>
    <lineage>
        <taxon>Eukaryota</taxon>
        <taxon>Metazoa</taxon>
        <taxon>Ecdysozoa</taxon>
        <taxon>Arthropoda</taxon>
        <taxon>Hexapoda</taxon>
        <taxon>Insecta</taxon>
        <taxon>Pterygota</taxon>
        <taxon>Neoptera</taxon>
        <taxon>Endopterygota</taxon>
        <taxon>Lepidoptera</taxon>
        <taxon>Glossata</taxon>
        <taxon>Ditrysia</taxon>
        <taxon>Tineoidea</taxon>
        <taxon>Psychidae</taxon>
        <taxon>Oiketicinae</taxon>
        <taxon>Eumeta</taxon>
    </lineage>
</organism>
<sequence>MKPNTPHSAYHVARPSVRLTCMYMIKELSFDGVEEPSPCRCHKTRAVKKKCAAGTPRVNIREGKISGPGRATCGVRTAAGPRRTYEISTCMRAFKLGNTEHRTQNEWGICFSA</sequence>
<dbReference type="Proteomes" id="UP000299102">
    <property type="component" value="Unassembled WGS sequence"/>
</dbReference>
<gene>
    <name evidence="1" type="ORF">EVAR_82963_1</name>
</gene>
<evidence type="ECO:0000313" key="1">
    <source>
        <dbReference type="EMBL" id="GBP41003.1"/>
    </source>
</evidence>